<dbReference type="PROSITE" id="PS01081">
    <property type="entry name" value="HTH_TETR_1"/>
    <property type="match status" value="1"/>
</dbReference>
<dbReference type="GO" id="GO:0000976">
    <property type="term" value="F:transcription cis-regulatory region binding"/>
    <property type="evidence" value="ECO:0007669"/>
    <property type="project" value="TreeGrafter"/>
</dbReference>
<evidence type="ECO:0000256" key="2">
    <source>
        <dbReference type="ARBA" id="ARBA00023125"/>
    </source>
</evidence>
<keyword evidence="3" id="KW-0804">Transcription</keyword>
<keyword evidence="1" id="KW-0805">Transcription regulation</keyword>
<evidence type="ECO:0000259" key="5">
    <source>
        <dbReference type="PROSITE" id="PS50977"/>
    </source>
</evidence>
<reference evidence="6 7" key="1">
    <citation type="submission" date="2015-06" db="EMBL/GenBank/DDBJ databases">
        <title>Improved classification and identification of acetic acid bacteria using matrix-assisted laser desorption/ionization time-of-flight mass spectrometry; Gluconobacter nephelii and Gluconobacter uchimurae are later heterotypic synonyms of Gluconobacter japonicus and Gluconobacter oxydans, respectively.</title>
        <authorList>
            <person name="Li L."/>
            <person name="Cleenwerck I."/>
            <person name="De Vuyst L."/>
            <person name="Vandamme P."/>
        </authorList>
    </citation>
    <scope>NUCLEOTIDE SEQUENCE [LARGE SCALE GENOMIC DNA]</scope>
    <source>
        <strain evidence="6 7">LMG 1552</strain>
    </source>
</reference>
<proteinExistence type="predicted"/>
<dbReference type="EMBL" id="LHZF01000145">
    <property type="protein sequence ID" value="KXV17704.1"/>
    <property type="molecule type" value="Genomic_DNA"/>
</dbReference>
<dbReference type="Pfam" id="PF14246">
    <property type="entry name" value="TetR_C_7"/>
    <property type="match status" value="1"/>
</dbReference>
<dbReference type="Pfam" id="PF00440">
    <property type="entry name" value="TetR_N"/>
    <property type="match status" value="1"/>
</dbReference>
<dbReference type="GO" id="GO:0003700">
    <property type="term" value="F:DNA-binding transcription factor activity"/>
    <property type="evidence" value="ECO:0007669"/>
    <property type="project" value="TreeGrafter"/>
</dbReference>
<dbReference type="PANTHER" id="PTHR30055">
    <property type="entry name" value="HTH-TYPE TRANSCRIPTIONAL REGULATOR RUTR"/>
    <property type="match status" value="1"/>
</dbReference>
<dbReference type="FunFam" id="1.10.10.60:FF:000141">
    <property type="entry name" value="TetR family transcriptional regulator"/>
    <property type="match status" value="1"/>
</dbReference>
<evidence type="ECO:0000256" key="4">
    <source>
        <dbReference type="PROSITE-ProRule" id="PRU00335"/>
    </source>
</evidence>
<dbReference type="Proteomes" id="UP000075526">
    <property type="component" value="Unassembled WGS sequence"/>
</dbReference>
<name>A0A149RTE7_9PROT</name>
<dbReference type="RefSeq" id="WP_061507716.1">
    <property type="nucleotide sequence ID" value="NZ_LHZF01000145.1"/>
</dbReference>
<organism evidence="6 7">
    <name type="scientific">Acetobacter malorum</name>
    <dbReference type="NCBI Taxonomy" id="178901"/>
    <lineage>
        <taxon>Bacteria</taxon>
        <taxon>Pseudomonadati</taxon>
        <taxon>Pseudomonadota</taxon>
        <taxon>Alphaproteobacteria</taxon>
        <taxon>Acetobacterales</taxon>
        <taxon>Acetobacteraceae</taxon>
        <taxon>Acetobacter</taxon>
    </lineage>
</organism>
<dbReference type="InterPro" id="IPR050109">
    <property type="entry name" value="HTH-type_TetR-like_transc_reg"/>
</dbReference>
<comment type="caution">
    <text evidence="6">The sequence shown here is derived from an EMBL/GenBank/DDBJ whole genome shotgun (WGS) entry which is preliminary data.</text>
</comment>
<dbReference type="PROSITE" id="PS50977">
    <property type="entry name" value="HTH_TETR_2"/>
    <property type="match status" value="1"/>
</dbReference>
<dbReference type="PANTHER" id="PTHR30055:SF146">
    <property type="entry name" value="HTH-TYPE TRANSCRIPTIONAL DUAL REGULATOR CECR"/>
    <property type="match status" value="1"/>
</dbReference>
<keyword evidence="2 4" id="KW-0238">DNA-binding</keyword>
<dbReference type="InterPro" id="IPR039536">
    <property type="entry name" value="TetR_C_Proteobacteria"/>
</dbReference>
<dbReference type="InterPro" id="IPR023772">
    <property type="entry name" value="DNA-bd_HTH_TetR-type_CS"/>
</dbReference>
<gene>
    <name evidence="6" type="ORF">AD933_04185</name>
</gene>
<dbReference type="InterPro" id="IPR001647">
    <property type="entry name" value="HTH_TetR"/>
</dbReference>
<protein>
    <submittedName>
        <fullName evidence="6">TetR family transcriptional regulator</fullName>
    </submittedName>
</protein>
<dbReference type="PATRIC" id="fig|178901.13.peg.2983"/>
<dbReference type="Gene3D" id="1.10.10.60">
    <property type="entry name" value="Homeodomain-like"/>
    <property type="match status" value="1"/>
</dbReference>
<dbReference type="InterPro" id="IPR036271">
    <property type="entry name" value="Tet_transcr_reg_TetR-rel_C_sf"/>
</dbReference>
<dbReference type="SUPFAM" id="SSF46689">
    <property type="entry name" value="Homeodomain-like"/>
    <property type="match status" value="1"/>
</dbReference>
<dbReference type="InterPro" id="IPR009057">
    <property type="entry name" value="Homeodomain-like_sf"/>
</dbReference>
<dbReference type="Gene3D" id="1.10.357.10">
    <property type="entry name" value="Tetracycline Repressor, domain 2"/>
    <property type="match status" value="1"/>
</dbReference>
<sequence>MSASPSKPVMVTHLCTGESEAKRQQILTGAKAVFAAHGFEGASMSAIAREAGVSKGTLYNYFANKCDLFAAFVEKNCREKLEVLAPVQKLSLSPEKTLTALAREIIRLIISPESLMLYRIIVSEAPHFPHLATTFWQSGPKRAIETLSGWIEGQVAQGTLNVDDPVFAAEQFFSLCQTRIAHRKRFNMPFDNEAEDEEKVINSAVRMFLAAYGVKPSESPAAD</sequence>
<feature type="domain" description="HTH tetR-type" evidence="5">
    <location>
        <begin position="20"/>
        <end position="80"/>
    </location>
</feature>
<evidence type="ECO:0000313" key="7">
    <source>
        <dbReference type="Proteomes" id="UP000075526"/>
    </source>
</evidence>
<feature type="DNA-binding region" description="H-T-H motif" evidence="4">
    <location>
        <begin position="43"/>
        <end position="62"/>
    </location>
</feature>
<dbReference type="AlphaFoldDB" id="A0A149RTE7"/>
<evidence type="ECO:0000256" key="3">
    <source>
        <dbReference type="ARBA" id="ARBA00023163"/>
    </source>
</evidence>
<evidence type="ECO:0000313" key="6">
    <source>
        <dbReference type="EMBL" id="KXV17704.1"/>
    </source>
</evidence>
<accession>A0A149RTE7</accession>
<evidence type="ECO:0000256" key="1">
    <source>
        <dbReference type="ARBA" id="ARBA00023015"/>
    </source>
</evidence>
<dbReference type="PRINTS" id="PR00455">
    <property type="entry name" value="HTHTETR"/>
</dbReference>
<dbReference type="SUPFAM" id="SSF48498">
    <property type="entry name" value="Tetracyclin repressor-like, C-terminal domain"/>
    <property type="match status" value="1"/>
</dbReference>